<organism evidence="2 3">
    <name type="scientific">Methanomethylophilus alvi (strain Mx1201)</name>
    <dbReference type="NCBI Taxonomy" id="1236689"/>
    <lineage>
        <taxon>Archaea</taxon>
        <taxon>Methanobacteriati</taxon>
        <taxon>Thermoplasmatota</taxon>
        <taxon>Thermoplasmata</taxon>
        <taxon>Methanomassiliicoccales</taxon>
        <taxon>Methanomethylophilaceae</taxon>
        <taxon>Methanomethylophilus</taxon>
    </lineage>
</organism>
<dbReference type="Gene3D" id="1.20.120.1220">
    <property type="match status" value="2"/>
</dbReference>
<gene>
    <name evidence="2" type="ORF">MMALV_14970</name>
</gene>
<accession>M9SFN2</accession>
<proteinExistence type="predicted"/>
<dbReference type="HOGENOM" id="CLU_1010484_0_0_2"/>
<dbReference type="EMBL" id="CP004049">
    <property type="protein sequence ID" value="AGI86220.1"/>
    <property type="molecule type" value="Genomic_DNA"/>
</dbReference>
<dbReference type="AlphaFoldDB" id="M9SFN2"/>
<dbReference type="InParanoid" id="M9SFN2"/>
<keyword evidence="1" id="KW-0472">Membrane</keyword>
<feature type="transmembrane region" description="Helical" evidence="1">
    <location>
        <begin position="28"/>
        <end position="46"/>
    </location>
</feature>
<dbReference type="Proteomes" id="UP000012672">
    <property type="component" value="Chromosome"/>
</dbReference>
<feature type="transmembrane region" description="Helical" evidence="1">
    <location>
        <begin position="248"/>
        <end position="269"/>
    </location>
</feature>
<feature type="transmembrane region" description="Helical" evidence="1">
    <location>
        <begin position="102"/>
        <end position="120"/>
    </location>
</feature>
<feature type="transmembrane region" description="Helical" evidence="1">
    <location>
        <begin position="159"/>
        <end position="185"/>
    </location>
</feature>
<sequence length="275" mass="29825">MLVDIILVLLVMLSASRSDIAKREVSDRHWQILAVSGPVLFFIYCVCSEGLRWEFAANLLGMLCAALCFTAGDARQDVVMGAVSIVMVAMVLVFGDGGSLSNAGVAAQVMVFAYFLLYMLGVLRGGADAKCLIALSVSLPIYYDVWNIPLVDSAGPASYIFVPSLSILLFGAMVAALWCVGWCLLRMDGKKRRGLSCVMDIGSAEKAFVWPLEDVKEGKKVRTGTCSDEDMPEVYARLRDHGEAEVEVSYMIPFIAPLTVATVFTLVVGNPLFLI</sequence>
<feature type="transmembrane region" description="Helical" evidence="1">
    <location>
        <begin position="53"/>
        <end position="72"/>
    </location>
</feature>
<feature type="transmembrane region" description="Helical" evidence="1">
    <location>
        <begin position="78"/>
        <end position="95"/>
    </location>
</feature>
<dbReference type="KEGG" id="max:MMALV_14970"/>
<reference evidence="2 3" key="1">
    <citation type="journal article" date="2012" name="J. Bacteriol.">
        <title>Genome sequence of 'Candidatus Methanomethylophilus alvus' Mx1201, a methanogenic archaeon from the human gut belonging to a seventh order of methanogens.</title>
        <authorList>
            <person name="Borrel G."/>
            <person name="Harris H.M."/>
            <person name="Tottey W."/>
            <person name="Mihajlovski A."/>
            <person name="Parisot N."/>
            <person name="Peyretaillade E."/>
            <person name="Peyret P."/>
            <person name="Gribaldo S."/>
            <person name="O'Toole P.W."/>
            <person name="Brugere J.F."/>
        </authorList>
    </citation>
    <scope>NUCLEOTIDE SEQUENCE [LARGE SCALE GENOMIC DNA]</scope>
    <source>
        <strain evidence="2 3">Mx1201</strain>
    </source>
</reference>
<evidence type="ECO:0000313" key="2">
    <source>
        <dbReference type="EMBL" id="AGI86220.1"/>
    </source>
</evidence>
<keyword evidence="1" id="KW-0812">Transmembrane</keyword>
<evidence type="ECO:0008006" key="4">
    <source>
        <dbReference type="Google" id="ProtNLM"/>
    </source>
</evidence>
<keyword evidence="1" id="KW-1133">Transmembrane helix</keyword>
<keyword evidence="3" id="KW-1185">Reference proteome</keyword>
<protein>
    <recommendedName>
        <fullName evidence="4">Prepilin type IV endopeptidase peptidase domain-containing protein</fullName>
    </recommendedName>
</protein>
<evidence type="ECO:0000313" key="3">
    <source>
        <dbReference type="Proteomes" id="UP000012672"/>
    </source>
</evidence>
<name>M9SFN2_METAX</name>
<evidence type="ECO:0000256" key="1">
    <source>
        <dbReference type="SAM" id="Phobius"/>
    </source>
</evidence>
<dbReference type="STRING" id="1236689.MMALV_14970"/>
<dbReference type="eggNOG" id="arCOG02298">
    <property type="taxonomic scope" value="Archaea"/>
</dbReference>